<organism evidence="3 4">
    <name type="scientific">Corynebacterium lemuris</name>
    <dbReference type="NCBI Taxonomy" id="1859292"/>
    <lineage>
        <taxon>Bacteria</taxon>
        <taxon>Bacillati</taxon>
        <taxon>Actinomycetota</taxon>
        <taxon>Actinomycetes</taxon>
        <taxon>Mycobacteriales</taxon>
        <taxon>Corynebacteriaceae</taxon>
        <taxon>Corynebacterium</taxon>
    </lineage>
</organism>
<dbReference type="PROSITE" id="PS51257">
    <property type="entry name" value="PROKAR_LIPOPROTEIN"/>
    <property type="match status" value="1"/>
</dbReference>
<name>A0ABT2FVV4_9CORY</name>
<feature type="signal peptide" evidence="2">
    <location>
        <begin position="1"/>
        <end position="21"/>
    </location>
</feature>
<dbReference type="Proteomes" id="UP001205965">
    <property type="component" value="Unassembled WGS sequence"/>
</dbReference>
<accession>A0ABT2FVV4</accession>
<dbReference type="PIRSF" id="PIRSF017082">
    <property type="entry name" value="YflP"/>
    <property type="match status" value="1"/>
</dbReference>
<dbReference type="Gene3D" id="3.40.190.150">
    <property type="entry name" value="Bordetella uptake gene, domain 1"/>
    <property type="match status" value="1"/>
</dbReference>
<keyword evidence="4" id="KW-1185">Reference proteome</keyword>
<gene>
    <name evidence="3" type="ORF">NYP18_00720</name>
</gene>
<dbReference type="InterPro" id="IPR042100">
    <property type="entry name" value="Bug_dom1"/>
</dbReference>
<dbReference type="PANTHER" id="PTHR42928:SF5">
    <property type="entry name" value="BLR1237 PROTEIN"/>
    <property type="match status" value="1"/>
</dbReference>
<evidence type="ECO:0000256" key="2">
    <source>
        <dbReference type="SAM" id="SignalP"/>
    </source>
</evidence>
<dbReference type="Gene3D" id="3.40.190.10">
    <property type="entry name" value="Periplasmic binding protein-like II"/>
    <property type="match status" value="1"/>
</dbReference>
<keyword evidence="2" id="KW-0732">Signal</keyword>
<dbReference type="RefSeq" id="WP_259426220.1">
    <property type="nucleotide sequence ID" value="NZ_JANWTC010000001.1"/>
</dbReference>
<comment type="similarity">
    <text evidence="1">Belongs to the UPF0065 (bug) family.</text>
</comment>
<reference evidence="3 4" key="1">
    <citation type="submission" date="2022-08" db="EMBL/GenBank/DDBJ databases">
        <title>YIM 101645 draft genome.</title>
        <authorList>
            <person name="Chen X."/>
        </authorList>
    </citation>
    <scope>NUCLEOTIDE SEQUENCE [LARGE SCALE GENOMIC DNA]</scope>
    <source>
        <strain evidence="3 4">YIM 101645</strain>
    </source>
</reference>
<evidence type="ECO:0000313" key="4">
    <source>
        <dbReference type="Proteomes" id="UP001205965"/>
    </source>
</evidence>
<proteinExistence type="inferred from homology"/>
<feature type="chain" id="PRO_5046036557" evidence="2">
    <location>
        <begin position="22"/>
        <end position="324"/>
    </location>
</feature>
<dbReference type="CDD" id="cd07012">
    <property type="entry name" value="PBP2_Bug_TTT"/>
    <property type="match status" value="1"/>
</dbReference>
<dbReference type="EMBL" id="JANWTC010000001">
    <property type="protein sequence ID" value="MCS5478177.1"/>
    <property type="molecule type" value="Genomic_DNA"/>
</dbReference>
<evidence type="ECO:0000313" key="3">
    <source>
        <dbReference type="EMBL" id="MCS5478177.1"/>
    </source>
</evidence>
<sequence length="324" mass="34132">MRRITRYAALPLALVTIGALAACSSSSDEQASGDYPTKTINLTVPYDAGGNLDTIARSVTQCMEDELGQRILVQNKSGAAGTIGTAEVANATPDGYTIGISPVGPVALTPGVVDTVNYTAASFDYFGYVSNPPMLIITSKDAPYDTLSELVEAAQDESVVTVTPGANSLQALFARQLNSTEGTQLELVQTDSAIEILRGVANDDYAVGVTTVSAEVLPQIENGDVKALSHSGTDDYQFLQEVPTFEDEGYGDILPMAMLPSALIAPHGVPDEVKTALSGALETCIEDPDVIERVGAEIIAPSYTPGDQVREDWIQVEELAGDLQ</sequence>
<dbReference type="Pfam" id="PF03401">
    <property type="entry name" value="TctC"/>
    <property type="match status" value="1"/>
</dbReference>
<dbReference type="PANTHER" id="PTHR42928">
    <property type="entry name" value="TRICARBOXYLATE-BINDING PROTEIN"/>
    <property type="match status" value="1"/>
</dbReference>
<dbReference type="InterPro" id="IPR005064">
    <property type="entry name" value="BUG"/>
</dbReference>
<evidence type="ECO:0000256" key="1">
    <source>
        <dbReference type="ARBA" id="ARBA00006987"/>
    </source>
</evidence>
<comment type="caution">
    <text evidence="3">The sequence shown here is derived from an EMBL/GenBank/DDBJ whole genome shotgun (WGS) entry which is preliminary data.</text>
</comment>
<protein>
    <submittedName>
        <fullName evidence="3">Tripartite tricarboxylate transporter substrate binding protein</fullName>
    </submittedName>
</protein>